<evidence type="ECO:0000313" key="7">
    <source>
        <dbReference type="Proteomes" id="UP001597229"/>
    </source>
</evidence>
<keyword evidence="2" id="KW-0479">Metal-binding</keyword>
<reference evidence="7" key="1">
    <citation type="journal article" date="2019" name="Int. J. Syst. Evol. Microbiol.">
        <title>The Global Catalogue of Microorganisms (GCM) 10K type strain sequencing project: providing services to taxonomists for standard genome sequencing and annotation.</title>
        <authorList>
            <consortium name="The Broad Institute Genomics Platform"/>
            <consortium name="The Broad Institute Genome Sequencing Center for Infectious Disease"/>
            <person name="Wu L."/>
            <person name="Ma J."/>
        </authorList>
    </citation>
    <scope>NUCLEOTIDE SEQUENCE [LARGE SCALE GENOMIC DNA]</scope>
    <source>
        <strain evidence="7">CCUG 52478</strain>
    </source>
</reference>
<evidence type="ECO:0000259" key="5">
    <source>
        <dbReference type="Pfam" id="PF13638"/>
    </source>
</evidence>
<keyword evidence="3" id="KW-0378">Hydrolase</keyword>
<keyword evidence="7" id="KW-1185">Reference proteome</keyword>
<sequence>MDRRHFVWPTSGTGGDLASTLRDAGLAAANSNNGNGPEIIDKYLTWGSEQSRMLRGRISSEDLSRLVTTPRYWATVSAPEATPPTVRAITDELSHRSQVLAAAAEAVRAAADAWRPKDGTFTSLALVDTSFWIEHEGNFGSIDWHDLITSVPSPGAPSVGDELRIVVPVLVIDELDDLTHKASLRPKAVGVARYLYGLLRGHTTAPITIAPEQGGRGAVTMQLLFDPHDHRRLPINDAEMIERTISVRDFIGIPEKQAFFLTYDTGAAFRAEHAGLMPRLIPRRATR</sequence>
<name>A0ABW3W7T5_9ACTN</name>
<evidence type="ECO:0000313" key="6">
    <source>
        <dbReference type="EMBL" id="MFD1250640.1"/>
    </source>
</evidence>
<comment type="caution">
    <text evidence="6">The sequence shown here is derived from an EMBL/GenBank/DDBJ whole genome shotgun (WGS) entry which is preliminary data.</text>
</comment>
<proteinExistence type="predicted"/>
<accession>A0ABW3W7T5</accession>
<evidence type="ECO:0000256" key="4">
    <source>
        <dbReference type="ARBA" id="ARBA00022842"/>
    </source>
</evidence>
<evidence type="ECO:0000256" key="1">
    <source>
        <dbReference type="ARBA" id="ARBA00022722"/>
    </source>
</evidence>
<organism evidence="6 7">
    <name type="scientific">Nocardioides ginsengisoli</name>
    <dbReference type="NCBI Taxonomy" id="363868"/>
    <lineage>
        <taxon>Bacteria</taxon>
        <taxon>Bacillati</taxon>
        <taxon>Actinomycetota</taxon>
        <taxon>Actinomycetes</taxon>
        <taxon>Propionibacteriales</taxon>
        <taxon>Nocardioidaceae</taxon>
        <taxon>Nocardioides</taxon>
    </lineage>
</organism>
<feature type="domain" description="PIN" evidence="5">
    <location>
        <begin position="127"/>
        <end position="276"/>
    </location>
</feature>
<evidence type="ECO:0000256" key="2">
    <source>
        <dbReference type="ARBA" id="ARBA00022723"/>
    </source>
</evidence>
<dbReference type="InterPro" id="IPR002716">
    <property type="entry name" value="PIN_dom"/>
</dbReference>
<dbReference type="EMBL" id="JBHTLX010000027">
    <property type="protein sequence ID" value="MFD1250640.1"/>
    <property type="molecule type" value="Genomic_DNA"/>
</dbReference>
<evidence type="ECO:0000256" key="3">
    <source>
        <dbReference type="ARBA" id="ARBA00022801"/>
    </source>
</evidence>
<keyword evidence="4" id="KW-0460">Magnesium</keyword>
<dbReference type="RefSeq" id="WP_367921631.1">
    <property type="nucleotide sequence ID" value="NZ_BAABAC010000046.1"/>
</dbReference>
<gene>
    <name evidence="6" type="ORF">ACFQ3F_22810</name>
</gene>
<keyword evidence="1" id="KW-0540">Nuclease</keyword>
<dbReference type="Proteomes" id="UP001597229">
    <property type="component" value="Unassembled WGS sequence"/>
</dbReference>
<dbReference type="Pfam" id="PF13638">
    <property type="entry name" value="PIN_4"/>
    <property type="match status" value="1"/>
</dbReference>
<protein>
    <submittedName>
        <fullName evidence="6">PIN domain-containing protein</fullName>
    </submittedName>
</protein>